<keyword evidence="3" id="KW-1185">Reference proteome</keyword>
<proteinExistence type="predicted"/>
<dbReference type="Pfam" id="PF19894">
    <property type="entry name" value="DUF6367"/>
    <property type="match status" value="1"/>
</dbReference>
<name>M2SC15_9SPHN</name>
<dbReference type="EMBL" id="AMRV01000004">
    <property type="protein sequence ID" value="EMD82895.1"/>
    <property type="molecule type" value="Genomic_DNA"/>
</dbReference>
<feature type="compositionally biased region" description="Acidic residues" evidence="1">
    <location>
        <begin position="173"/>
        <end position="182"/>
    </location>
</feature>
<protein>
    <submittedName>
        <fullName evidence="2">Uncharacterized protein</fullName>
    </submittedName>
</protein>
<evidence type="ECO:0000313" key="2">
    <source>
        <dbReference type="EMBL" id="EMD82895.1"/>
    </source>
</evidence>
<dbReference type="InterPro" id="IPR045947">
    <property type="entry name" value="DUF6367"/>
</dbReference>
<dbReference type="Proteomes" id="UP000011717">
    <property type="component" value="Unassembled WGS sequence"/>
</dbReference>
<feature type="region of interest" description="Disordered" evidence="1">
    <location>
        <begin position="163"/>
        <end position="182"/>
    </location>
</feature>
<reference evidence="2 3" key="1">
    <citation type="journal article" date="2013" name="Genome Announc.">
        <title>Draft Genome Sequence of Strain JLT2015T, Belonging to the Family Sphingomonadaceae of the Alphaproteobacteria.</title>
        <authorList>
            <person name="Tang K."/>
            <person name="Liu K."/>
            <person name="Li S."/>
            <person name="Jiao N."/>
        </authorList>
    </citation>
    <scope>NUCLEOTIDE SEQUENCE [LARGE SCALE GENOMIC DNA]</scope>
    <source>
        <strain evidence="2 3">JLT2015</strain>
    </source>
</reference>
<organism evidence="2 3">
    <name type="scientific">Pacificimonas flava</name>
    <dbReference type="NCBI Taxonomy" id="1234595"/>
    <lineage>
        <taxon>Bacteria</taxon>
        <taxon>Pseudomonadati</taxon>
        <taxon>Pseudomonadota</taxon>
        <taxon>Alphaproteobacteria</taxon>
        <taxon>Sphingomonadales</taxon>
        <taxon>Sphingosinicellaceae</taxon>
        <taxon>Pacificimonas</taxon>
    </lineage>
</organism>
<feature type="region of interest" description="Disordered" evidence="1">
    <location>
        <begin position="75"/>
        <end position="94"/>
    </location>
</feature>
<evidence type="ECO:0000256" key="1">
    <source>
        <dbReference type="SAM" id="MobiDB-lite"/>
    </source>
</evidence>
<gene>
    <name evidence="2" type="ORF">C725_1493</name>
</gene>
<accession>M2SC15</accession>
<dbReference type="AlphaFoldDB" id="M2SC15"/>
<evidence type="ECO:0000313" key="3">
    <source>
        <dbReference type="Proteomes" id="UP000011717"/>
    </source>
</evidence>
<dbReference type="OrthoDB" id="1358241at2"/>
<comment type="caution">
    <text evidence="2">The sequence shown here is derived from an EMBL/GenBank/DDBJ whole genome shotgun (WGS) entry which is preliminary data.</text>
</comment>
<sequence length="182" mass="20005">MMTLNELLGFAEVDDLGTRFPYLMLEIDDELLRAVGLPLDEGAGWRDSRVSGLKYRIDPARPQMMQKRHVHVAAAKHTSTKSKQVSWDDEGGRHDRHSFNDKLGARGDYQDVAHMALGLPPETILEWVEPARAGRIVTLLEGLVGSSDHADAPLKMRVVSSLGGAGGKRTALDDDVELGLPR</sequence>